<dbReference type="EMBL" id="VMHJ01000005">
    <property type="protein sequence ID" value="TSJ84875.1"/>
    <property type="molecule type" value="Genomic_DNA"/>
</dbReference>
<sequence>MGLAKKTLQNRKSLLKAFSGTNAELDVKVKAVNDAVSAKAQANFQAAQDAARAQAAARAFSNTGGDIVLLRLGGNGYRTSSRNGSRNHHTPDEGNTSAPKGGNCGHPTWAGTTGSTPGIAHWEGNDLYVDTKFQYFLD</sequence>
<dbReference type="AlphaFoldDB" id="A0A556R7K9"/>
<protein>
    <submittedName>
        <fullName evidence="2">Uncharacterized protein</fullName>
    </submittedName>
</protein>
<evidence type="ECO:0000313" key="2">
    <source>
        <dbReference type="EMBL" id="TSJ84875.1"/>
    </source>
</evidence>
<name>A0A556R7K9_9BIFI</name>
<accession>A0A556R7K9</accession>
<dbReference type="Proteomes" id="UP000317536">
    <property type="component" value="Unassembled WGS sequence"/>
</dbReference>
<organism evidence="2 3">
    <name type="scientific">Bifidobacterium asteroides</name>
    <dbReference type="NCBI Taxonomy" id="1684"/>
    <lineage>
        <taxon>Bacteria</taxon>
        <taxon>Bacillati</taxon>
        <taxon>Actinomycetota</taxon>
        <taxon>Actinomycetes</taxon>
        <taxon>Bifidobacteriales</taxon>
        <taxon>Bifidobacteriaceae</taxon>
        <taxon>Bifidobacterium</taxon>
    </lineage>
</organism>
<gene>
    <name evidence="2" type="ORF">FPK29_08800</name>
</gene>
<reference evidence="2 3" key="1">
    <citation type="submission" date="2019-07" db="EMBL/GenBank/DDBJ databases">
        <title>Bifidobacterium asteroides genomes.</title>
        <authorList>
            <person name="Zheng H."/>
        </authorList>
    </citation>
    <scope>NUCLEOTIDE SEQUENCE [LARGE SCALE GENOMIC DNA]</scope>
    <source>
        <strain evidence="2 3">W8111</strain>
    </source>
</reference>
<evidence type="ECO:0000256" key="1">
    <source>
        <dbReference type="SAM" id="MobiDB-lite"/>
    </source>
</evidence>
<proteinExistence type="predicted"/>
<feature type="region of interest" description="Disordered" evidence="1">
    <location>
        <begin position="78"/>
        <end position="117"/>
    </location>
</feature>
<evidence type="ECO:0000313" key="3">
    <source>
        <dbReference type="Proteomes" id="UP000317536"/>
    </source>
</evidence>
<comment type="caution">
    <text evidence="2">The sequence shown here is derived from an EMBL/GenBank/DDBJ whole genome shotgun (WGS) entry which is preliminary data.</text>
</comment>